<dbReference type="Proteomes" id="UP000283360">
    <property type="component" value="Unassembled WGS sequence"/>
</dbReference>
<comment type="caution">
    <text evidence="2">The sequence shown here is derived from an EMBL/GenBank/DDBJ whole genome shotgun (WGS) entry which is preliminary data.</text>
</comment>
<accession>A0A3R5X381</accession>
<reference evidence="2 3" key="1">
    <citation type="submission" date="2018-08" db="EMBL/GenBank/DDBJ databases">
        <title>A genome reference for cultivated species of the human gut microbiota.</title>
        <authorList>
            <person name="Zou Y."/>
            <person name="Xue W."/>
            <person name="Luo G."/>
        </authorList>
    </citation>
    <scope>NUCLEOTIDE SEQUENCE [LARGE SCALE GENOMIC DNA]</scope>
    <source>
        <strain evidence="2 3">AF18-12LB</strain>
    </source>
</reference>
<dbReference type="PANTHER" id="PTHR43581">
    <property type="entry name" value="ATP/GTP PHOSPHATASE"/>
    <property type="match status" value="1"/>
</dbReference>
<dbReference type="GO" id="GO:0016887">
    <property type="term" value="F:ATP hydrolysis activity"/>
    <property type="evidence" value="ECO:0007669"/>
    <property type="project" value="InterPro"/>
</dbReference>
<feature type="domain" description="ATPase AAA-type core" evidence="1">
    <location>
        <begin position="33"/>
        <end position="368"/>
    </location>
</feature>
<dbReference type="InterPro" id="IPR003959">
    <property type="entry name" value="ATPase_AAA_core"/>
</dbReference>
<dbReference type="CDD" id="cd00267">
    <property type="entry name" value="ABC_ATPase"/>
    <property type="match status" value="1"/>
</dbReference>
<sequence>MYIESLHYKNIGPLSDLNIQFRKNEKGVPIPLVVVGKNGSGKSILLSNIVDAFYELANKAYDNATEATSKGHQFYKIISPDQIQIGQNYLIANICMEQSNNRFEYLFKSGNISFDEYIKLYGNTIDSKLDWKNEANYKDVTIEEKDITDIFEKDIVCFFGPNRYVKPSWMGDKYYASENIDSYSLRSRYARQLNNPITATNLSDLTLQWLFDIITDSRADLEKGTDGYKIVSPSINNLDLLSISRHNAEKVMSAILGEEVIFRMGNRSLGKRRFSILRKSDGIELVPSLNALSTGQLALFNMFTTIIRYADADDIDLSHKLDEIKGIVVIDEIELHLHTKLQREILPRLLALFPNIQFVITSHAPLFLLGMKEIFGDDGFDIVELPLGQKISVEQFSEFENAYQYFTETEKYTQEIQAAIAKKNDKPLIITEGATDWKHMKAAYNSLLNDPRCSEWLPNLNFDFLEYEPKNSTVQNCFKLEMSASHLKTMCEQYCLVKQPRKMIFIADADVKEIRNSLGQKDAQYRSWGNNVYSFILPVPEIRQATPEICIEHYYSDNQIKMELKCGGIKRRLYMGCEFDTDGLSLDKKMFCNERNSCGNEKIRIIDGHEKSPRVYSIADENKTNVALSKMKFATSVLEKTPPFDEMDFSNFIPLFEIVKEILQQ</sequence>
<dbReference type="PANTHER" id="PTHR43581:SF2">
    <property type="entry name" value="EXCINUCLEASE ATPASE SUBUNIT"/>
    <property type="match status" value="1"/>
</dbReference>
<name>A0A3R5X381_9FIRM</name>
<evidence type="ECO:0000313" key="3">
    <source>
        <dbReference type="Proteomes" id="UP000283360"/>
    </source>
</evidence>
<keyword evidence="3" id="KW-1185">Reference proteome</keyword>
<dbReference type="InterPro" id="IPR051396">
    <property type="entry name" value="Bact_Antivir_Def_Nuclease"/>
</dbReference>
<dbReference type="AlphaFoldDB" id="A0A3R5X381"/>
<protein>
    <recommendedName>
        <fullName evidence="1">ATPase AAA-type core domain-containing protein</fullName>
    </recommendedName>
</protein>
<dbReference type="InterPro" id="IPR027417">
    <property type="entry name" value="P-loop_NTPase"/>
</dbReference>
<evidence type="ECO:0000259" key="1">
    <source>
        <dbReference type="Pfam" id="PF13304"/>
    </source>
</evidence>
<organism evidence="2 3">
    <name type="scientific">Coprococcus comes</name>
    <dbReference type="NCBI Taxonomy" id="410072"/>
    <lineage>
        <taxon>Bacteria</taxon>
        <taxon>Bacillati</taxon>
        <taxon>Bacillota</taxon>
        <taxon>Clostridia</taxon>
        <taxon>Lachnospirales</taxon>
        <taxon>Lachnospiraceae</taxon>
        <taxon>Coprococcus</taxon>
    </lineage>
</organism>
<dbReference type="RefSeq" id="WP_117835723.1">
    <property type="nucleotide sequence ID" value="NZ_JADNLX010000003.1"/>
</dbReference>
<dbReference type="Gene3D" id="3.40.50.300">
    <property type="entry name" value="P-loop containing nucleotide triphosphate hydrolases"/>
    <property type="match status" value="1"/>
</dbReference>
<dbReference type="EMBL" id="QRXJ01000016">
    <property type="protein sequence ID" value="RGT88449.1"/>
    <property type="molecule type" value="Genomic_DNA"/>
</dbReference>
<dbReference type="GO" id="GO:0005524">
    <property type="term" value="F:ATP binding"/>
    <property type="evidence" value="ECO:0007669"/>
    <property type="project" value="InterPro"/>
</dbReference>
<gene>
    <name evidence="2" type="ORF">DWX03_11865</name>
</gene>
<dbReference type="SUPFAM" id="SSF52540">
    <property type="entry name" value="P-loop containing nucleoside triphosphate hydrolases"/>
    <property type="match status" value="1"/>
</dbReference>
<evidence type="ECO:0000313" key="2">
    <source>
        <dbReference type="EMBL" id="RGT88449.1"/>
    </source>
</evidence>
<dbReference type="Pfam" id="PF13304">
    <property type="entry name" value="AAA_21"/>
    <property type="match status" value="1"/>
</dbReference>
<proteinExistence type="predicted"/>